<dbReference type="eggNOG" id="ENOG5030TCT">
    <property type="taxonomic scope" value="Bacteria"/>
</dbReference>
<dbReference type="AlphaFoldDB" id="D1C8A4"/>
<dbReference type="KEGG" id="sti:Sthe_2633"/>
<dbReference type="InParanoid" id="D1C8A4"/>
<dbReference type="EMBL" id="CP001824">
    <property type="protein sequence ID" value="ACZ40047.1"/>
    <property type="molecule type" value="Genomic_DNA"/>
</dbReference>
<protein>
    <submittedName>
        <fullName evidence="1">Uncharacterized protein</fullName>
    </submittedName>
</protein>
<dbReference type="Proteomes" id="UP000002027">
    <property type="component" value="Chromosome 2"/>
</dbReference>
<dbReference type="RefSeq" id="WP_012873085.1">
    <property type="nucleotide sequence ID" value="NC_013524.1"/>
</dbReference>
<keyword evidence="2" id="KW-1185">Reference proteome</keyword>
<dbReference type="HOGENOM" id="CLU_1895217_0_0_0"/>
<evidence type="ECO:0000313" key="2">
    <source>
        <dbReference type="Proteomes" id="UP000002027"/>
    </source>
</evidence>
<gene>
    <name evidence="1" type="ordered locus">Sthe_2633</name>
</gene>
<organism evidence="1 2">
    <name type="scientific">Sphaerobacter thermophilus (strain ATCC 49802 / DSM 20745 / KCCM 41009 / NCIMB 13125 / S 6022)</name>
    <dbReference type="NCBI Taxonomy" id="479434"/>
    <lineage>
        <taxon>Bacteria</taxon>
        <taxon>Pseudomonadati</taxon>
        <taxon>Thermomicrobiota</taxon>
        <taxon>Thermomicrobia</taxon>
        <taxon>Sphaerobacterales</taxon>
        <taxon>Sphaerobacterineae</taxon>
        <taxon>Sphaerobacteraceae</taxon>
        <taxon>Sphaerobacter</taxon>
    </lineage>
</organism>
<accession>D1C8A4</accession>
<reference evidence="1 2" key="2">
    <citation type="journal article" date="2010" name="Stand. Genomic Sci.">
        <title>Complete genome sequence of Desulfohalobium retbaense type strain (HR(100)).</title>
        <authorList>
            <person name="Spring S."/>
            <person name="Nolan M."/>
            <person name="Lapidus A."/>
            <person name="Glavina Del Rio T."/>
            <person name="Copeland A."/>
            <person name="Tice H."/>
            <person name="Cheng J.F."/>
            <person name="Lucas S."/>
            <person name="Land M."/>
            <person name="Chen F."/>
            <person name="Bruce D."/>
            <person name="Goodwin L."/>
            <person name="Pitluck S."/>
            <person name="Ivanova N."/>
            <person name="Mavromatis K."/>
            <person name="Mikhailova N."/>
            <person name="Pati A."/>
            <person name="Chen A."/>
            <person name="Palaniappan K."/>
            <person name="Hauser L."/>
            <person name="Chang Y.J."/>
            <person name="Jeffries C.D."/>
            <person name="Munk C."/>
            <person name="Kiss H."/>
            <person name="Chain P."/>
            <person name="Han C."/>
            <person name="Brettin T."/>
            <person name="Detter J.C."/>
            <person name="Schuler E."/>
            <person name="Goker M."/>
            <person name="Rohde M."/>
            <person name="Bristow J."/>
            <person name="Eisen J.A."/>
            <person name="Markowitz V."/>
            <person name="Hugenholtz P."/>
            <person name="Kyrpides N.C."/>
            <person name="Klenk H.P."/>
        </authorList>
    </citation>
    <scope>NUCLEOTIDE SEQUENCE [LARGE SCALE GENOMIC DNA]</scope>
    <source>
        <strain evidence="2">ATCC 49802 / DSM 20745 / S 6022</strain>
    </source>
</reference>
<reference evidence="2" key="1">
    <citation type="submission" date="2009-11" db="EMBL/GenBank/DDBJ databases">
        <title>The complete chromosome 2 of Sphaerobacter thermophilus DSM 20745.</title>
        <authorList>
            <person name="Lucas S."/>
            <person name="Copeland A."/>
            <person name="Lapidus A."/>
            <person name="Glavina del Rio T."/>
            <person name="Dalin E."/>
            <person name="Tice H."/>
            <person name="Bruce D."/>
            <person name="Goodwin L."/>
            <person name="Pitluck S."/>
            <person name="Kyrpides N."/>
            <person name="Mavromatis K."/>
            <person name="Ivanova N."/>
            <person name="Mikhailova N."/>
            <person name="LaButti K.M."/>
            <person name="Clum A."/>
            <person name="Sun H.I."/>
            <person name="Brettin T."/>
            <person name="Detter J.C."/>
            <person name="Han C."/>
            <person name="Larimer F."/>
            <person name="Land M."/>
            <person name="Hauser L."/>
            <person name="Markowitz V."/>
            <person name="Cheng J.F."/>
            <person name="Hugenholtz P."/>
            <person name="Woyke T."/>
            <person name="Wu D."/>
            <person name="Steenblock K."/>
            <person name="Schneider S."/>
            <person name="Pukall R."/>
            <person name="Goeker M."/>
            <person name="Klenk H.P."/>
            <person name="Eisen J.A."/>
        </authorList>
    </citation>
    <scope>NUCLEOTIDE SEQUENCE [LARGE SCALE GENOMIC DNA]</scope>
    <source>
        <strain evidence="2">ATCC 49802 / DSM 20745 / S 6022</strain>
    </source>
</reference>
<sequence length="139" mass="16187">MVRLFGRRRAAEPYRHVRDRPTTPGAWLITLRSVPRHFKALREAIESTGDARVWFGEELTYIRGKGVCTFRVEVTGFTWLEALYRRWAELERADAFPFDIDLYLHNTQWAASFRDSTPEQIEEIIRSNAPTYQPAVDGA</sequence>
<proteinExistence type="predicted"/>
<name>D1C8A4_SPHTD</name>
<evidence type="ECO:0000313" key="1">
    <source>
        <dbReference type="EMBL" id="ACZ40047.1"/>
    </source>
</evidence>